<evidence type="ECO:0000313" key="2">
    <source>
        <dbReference type="Proteomes" id="UP000268007"/>
    </source>
</evidence>
<keyword evidence="2" id="KW-1185">Reference proteome</keyword>
<evidence type="ECO:0000313" key="1">
    <source>
        <dbReference type="EMBL" id="RKR81071.1"/>
    </source>
</evidence>
<gene>
    <name evidence="1" type="ORF">BDD43_1215</name>
</gene>
<comment type="caution">
    <text evidence="1">The sequence shown here is derived from an EMBL/GenBank/DDBJ whole genome shotgun (WGS) entry which is preliminary data.</text>
</comment>
<evidence type="ECO:0008006" key="3">
    <source>
        <dbReference type="Google" id="ProtNLM"/>
    </source>
</evidence>
<protein>
    <recommendedName>
        <fullName evidence="3">Restriction alleviation protein Lar</fullName>
    </recommendedName>
</protein>
<dbReference type="EMBL" id="RBKU01000001">
    <property type="protein sequence ID" value="RKR81071.1"/>
    <property type="molecule type" value="Genomic_DNA"/>
</dbReference>
<dbReference type="Proteomes" id="UP000268007">
    <property type="component" value="Unassembled WGS sequence"/>
</dbReference>
<proteinExistence type="predicted"/>
<name>A0A495IXF6_9SPHI</name>
<accession>A0A495IXF6</accession>
<organism evidence="1 2">
    <name type="scientific">Mucilaginibacter gracilis</name>
    <dbReference type="NCBI Taxonomy" id="423350"/>
    <lineage>
        <taxon>Bacteria</taxon>
        <taxon>Pseudomonadati</taxon>
        <taxon>Bacteroidota</taxon>
        <taxon>Sphingobacteriia</taxon>
        <taxon>Sphingobacteriales</taxon>
        <taxon>Sphingobacteriaceae</taxon>
        <taxon>Mucilaginibacter</taxon>
    </lineage>
</organism>
<dbReference type="AlphaFoldDB" id="A0A495IXF6"/>
<sequence length="70" mass="7997">MYISIQKNIYCENCRICGARPVIEQLPKAKFKLVCPNDKDHFKLTSAFIDDSIKAWNKLNETPVGLRNVG</sequence>
<reference evidence="1 2" key="1">
    <citation type="submission" date="2018-10" db="EMBL/GenBank/DDBJ databases">
        <title>Genomic Encyclopedia of Archaeal and Bacterial Type Strains, Phase II (KMG-II): from individual species to whole genera.</title>
        <authorList>
            <person name="Goeker M."/>
        </authorList>
    </citation>
    <scope>NUCLEOTIDE SEQUENCE [LARGE SCALE GENOMIC DNA]</scope>
    <source>
        <strain evidence="1 2">DSM 18602</strain>
    </source>
</reference>